<dbReference type="Pfam" id="PF01435">
    <property type="entry name" value="Peptidase_M48"/>
    <property type="match status" value="1"/>
</dbReference>
<dbReference type="Gene3D" id="3.30.2010.10">
    <property type="entry name" value="Metalloproteases ('zincins'), catalytic domain"/>
    <property type="match status" value="1"/>
</dbReference>
<dbReference type="Proteomes" id="UP001595681">
    <property type="component" value="Unassembled WGS sequence"/>
</dbReference>
<protein>
    <submittedName>
        <fullName evidence="9">M48 family metallopeptidase</fullName>
    </submittedName>
</protein>
<evidence type="ECO:0000313" key="9">
    <source>
        <dbReference type="EMBL" id="MFC3442602.1"/>
    </source>
</evidence>
<keyword evidence="1 6" id="KW-0645">Protease</keyword>
<keyword evidence="4 6" id="KW-0862">Zinc</keyword>
<keyword evidence="3 6" id="KW-0378">Hydrolase</keyword>
<feature type="domain" description="Peptidase M48" evidence="8">
    <location>
        <begin position="162"/>
        <end position="318"/>
    </location>
</feature>
<dbReference type="EMBL" id="JBHRVU010000004">
    <property type="protein sequence ID" value="MFC3442602.1"/>
    <property type="molecule type" value="Genomic_DNA"/>
</dbReference>
<dbReference type="PANTHER" id="PTHR22726">
    <property type="entry name" value="METALLOENDOPEPTIDASE OMA1"/>
    <property type="match status" value="1"/>
</dbReference>
<organism evidence="9 10">
    <name type="scientific">Sphingobium rhizovicinum</name>
    <dbReference type="NCBI Taxonomy" id="432308"/>
    <lineage>
        <taxon>Bacteria</taxon>
        <taxon>Pseudomonadati</taxon>
        <taxon>Pseudomonadota</taxon>
        <taxon>Alphaproteobacteria</taxon>
        <taxon>Sphingomonadales</taxon>
        <taxon>Sphingomonadaceae</taxon>
        <taxon>Sphingobium</taxon>
    </lineage>
</organism>
<keyword evidence="10" id="KW-1185">Reference proteome</keyword>
<comment type="caution">
    <text evidence="9">The sequence shown here is derived from an EMBL/GenBank/DDBJ whole genome shotgun (WGS) entry which is preliminary data.</text>
</comment>
<dbReference type="PANTHER" id="PTHR22726:SF1">
    <property type="entry name" value="METALLOENDOPEPTIDASE OMA1, MITOCHONDRIAL"/>
    <property type="match status" value="1"/>
</dbReference>
<keyword evidence="7" id="KW-0812">Transmembrane</keyword>
<dbReference type="InterPro" id="IPR051156">
    <property type="entry name" value="Mito/Outer_Membr_Metalloprot"/>
</dbReference>
<comment type="cofactor">
    <cofactor evidence="6">
        <name>Zn(2+)</name>
        <dbReference type="ChEBI" id="CHEBI:29105"/>
    </cofactor>
    <text evidence="6">Binds 1 zinc ion per subunit.</text>
</comment>
<keyword evidence="7" id="KW-0472">Membrane</keyword>
<evidence type="ECO:0000259" key="8">
    <source>
        <dbReference type="Pfam" id="PF01435"/>
    </source>
</evidence>
<keyword evidence="7" id="KW-1133">Transmembrane helix</keyword>
<keyword evidence="5 6" id="KW-0482">Metalloprotease</keyword>
<feature type="transmembrane region" description="Helical" evidence="7">
    <location>
        <begin position="96"/>
        <end position="117"/>
    </location>
</feature>
<evidence type="ECO:0000256" key="4">
    <source>
        <dbReference type="ARBA" id="ARBA00022833"/>
    </source>
</evidence>
<evidence type="ECO:0000256" key="2">
    <source>
        <dbReference type="ARBA" id="ARBA00022723"/>
    </source>
</evidence>
<evidence type="ECO:0000313" key="10">
    <source>
        <dbReference type="Proteomes" id="UP001595681"/>
    </source>
</evidence>
<dbReference type="RefSeq" id="WP_380796805.1">
    <property type="nucleotide sequence ID" value="NZ_JBHRVU010000004.1"/>
</dbReference>
<dbReference type="CDD" id="cd07332">
    <property type="entry name" value="M48C_Oma1_like"/>
    <property type="match status" value="1"/>
</dbReference>
<evidence type="ECO:0000256" key="7">
    <source>
        <dbReference type="SAM" id="Phobius"/>
    </source>
</evidence>
<evidence type="ECO:0000256" key="5">
    <source>
        <dbReference type="ARBA" id="ARBA00023049"/>
    </source>
</evidence>
<name>A0ABV7NJF6_9SPHN</name>
<comment type="similarity">
    <text evidence="6">Belongs to the peptidase M48 family.</text>
</comment>
<evidence type="ECO:0000256" key="1">
    <source>
        <dbReference type="ARBA" id="ARBA00022670"/>
    </source>
</evidence>
<proteinExistence type="inferred from homology"/>
<evidence type="ECO:0000256" key="6">
    <source>
        <dbReference type="RuleBase" id="RU003983"/>
    </source>
</evidence>
<gene>
    <name evidence="9" type="ORF">ACFOKF_15610</name>
</gene>
<sequence>MSDFMLWHYDGQTAVRRDVRLQPDEAGFRLEEPDSGWTGAPVDWADLIVIGSEKGRSAYGHRAIAGWRMGFSGDAPAQIAAHLPKGERYGRWIDRFGFWPAAGVFTLVAALVVWGVAEAPTVIAPLIPQSWENRMGDAMVGDFGGRFCHTPAGDAALHALVARIDPKGEARQVEIANIPIVNAVTLPGGRIILFDGLVQQAGSADEVAGVLGHELGHVRHRDTLTGLVRQMGLSVVLGGFGGNAGGYLNGVLSLSYGRDAESAADGVAIGQMQAAAISPAGTAAFFERMGGKGKAGEVDQAMTWLSSHPLSTARRQRFEQAWVKGAAYRPALDLAQWRALRTACRADDNVARPWGDGF</sequence>
<dbReference type="InterPro" id="IPR001915">
    <property type="entry name" value="Peptidase_M48"/>
</dbReference>
<accession>A0ABV7NJF6</accession>
<reference evidence="10" key="1">
    <citation type="journal article" date="2019" name="Int. J. Syst. Evol. Microbiol.">
        <title>The Global Catalogue of Microorganisms (GCM) 10K type strain sequencing project: providing services to taxonomists for standard genome sequencing and annotation.</title>
        <authorList>
            <consortium name="The Broad Institute Genomics Platform"/>
            <consortium name="The Broad Institute Genome Sequencing Center for Infectious Disease"/>
            <person name="Wu L."/>
            <person name="Ma J."/>
        </authorList>
    </citation>
    <scope>NUCLEOTIDE SEQUENCE [LARGE SCALE GENOMIC DNA]</scope>
    <source>
        <strain evidence="10">CCM 7491</strain>
    </source>
</reference>
<evidence type="ECO:0000256" key="3">
    <source>
        <dbReference type="ARBA" id="ARBA00022801"/>
    </source>
</evidence>
<keyword evidence="2" id="KW-0479">Metal-binding</keyword>